<keyword evidence="5 15" id="KW-0679">Respiratory chain</keyword>
<feature type="domain" description="Cytochrome c" evidence="20">
    <location>
        <begin position="254"/>
        <end position="343"/>
    </location>
</feature>
<evidence type="ECO:0000259" key="20">
    <source>
        <dbReference type="PROSITE" id="PS51007"/>
    </source>
</evidence>
<keyword evidence="7 14" id="KW-0479">Metal-binding</keyword>
<dbReference type="InterPro" id="IPR045187">
    <property type="entry name" value="CcO_II"/>
</dbReference>
<comment type="subcellular location">
    <subcellularLocation>
        <location evidence="15">Cell membrane</location>
        <topology evidence="15">Multi-pass membrane protein</topology>
    </subcellularLocation>
    <subcellularLocation>
        <location evidence="1">Membrane</location>
        <topology evidence="1">Multi-pass membrane protein</topology>
    </subcellularLocation>
</comment>
<evidence type="ECO:0000256" key="11">
    <source>
        <dbReference type="ARBA" id="ARBA00023008"/>
    </source>
</evidence>
<dbReference type="Pfam" id="PF00034">
    <property type="entry name" value="Cytochrom_C"/>
    <property type="match status" value="1"/>
</dbReference>
<evidence type="ECO:0000256" key="2">
    <source>
        <dbReference type="ARBA" id="ARBA00007866"/>
    </source>
</evidence>
<dbReference type="PANTHER" id="PTHR22888">
    <property type="entry name" value="CYTOCHROME C OXIDASE, SUBUNIT II"/>
    <property type="match status" value="1"/>
</dbReference>
<dbReference type="PROSITE" id="PS50857">
    <property type="entry name" value="COX2_CUA"/>
    <property type="match status" value="1"/>
</dbReference>
<comment type="function">
    <text evidence="13 16">Subunits I and II form the functional core of the enzyme complex. Electrons originating in cytochrome c are transferred via heme a and Cu(A) to the binuclear center formed by heme a3 and Cu(B).</text>
</comment>
<evidence type="ECO:0000256" key="17">
    <source>
        <dbReference type="SAM" id="Phobius"/>
    </source>
</evidence>
<reference evidence="21 22" key="1">
    <citation type="submission" date="2021-01" db="EMBL/GenBank/DDBJ databases">
        <title>Genomic Encyclopedia of Type Strains, Phase IV (KMG-IV): sequencing the most valuable type-strain genomes for metagenomic binning, comparative biology and taxonomic classification.</title>
        <authorList>
            <person name="Goeker M."/>
        </authorList>
    </citation>
    <scope>NUCLEOTIDE SEQUENCE [LARGE SCALE GENOMIC DNA]</scope>
    <source>
        <strain evidence="21 22">DSM 28236</strain>
    </source>
</reference>
<evidence type="ECO:0000259" key="19">
    <source>
        <dbReference type="PROSITE" id="PS50999"/>
    </source>
</evidence>
<evidence type="ECO:0000256" key="9">
    <source>
        <dbReference type="ARBA" id="ARBA00022989"/>
    </source>
</evidence>
<evidence type="ECO:0000256" key="5">
    <source>
        <dbReference type="ARBA" id="ARBA00022660"/>
    </source>
</evidence>
<feature type="domain" description="Cytochrome oxidase subunit II copper A binding" evidence="18">
    <location>
        <begin position="125"/>
        <end position="237"/>
    </location>
</feature>
<evidence type="ECO:0000256" key="3">
    <source>
        <dbReference type="ARBA" id="ARBA00022448"/>
    </source>
</evidence>
<evidence type="ECO:0000256" key="15">
    <source>
        <dbReference type="RuleBase" id="RU000456"/>
    </source>
</evidence>
<dbReference type="SUPFAM" id="SSF49503">
    <property type="entry name" value="Cupredoxins"/>
    <property type="match status" value="1"/>
</dbReference>
<name>A0ABS2PWI0_9BACL</name>
<feature type="transmembrane region" description="Helical" evidence="17">
    <location>
        <begin position="46"/>
        <end position="68"/>
    </location>
</feature>
<evidence type="ECO:0000313" key="22">
    <source>
        <dbReference type="Proteomes" id="UP000808914"/>
    </source>
</evidence>
<evidence type="ECO:0000256" key="12">
    <source>
        <dbReference type="ARBA" id="ARBA00023136"/>
    </source>
</evidence>
<dbReference type="EC" id="7.1.1.9" evidence="16"/>
<dbReference type="SUPFAM" id="SSF46626">
    <property type="entry name" value="Cytochrome c"/>
    <property type="match status" value="1"/>
</dbReference>
<dbReference type="SUPFAM" id="SSF81464">
    <property type="entry name" value="Cytochrome c oxidase subunit II-like, transmembrane region"/>
    <property type="match status" value="1"/>
</dbReference>
<keyword evidence="12 17" id="KW-0472">Membrane</keyword>
<evidence type="ECO:0000313" key="21">
    <source>
        <dbReference type="EMBL" id="MBM7644226.1"/>
    </source>
</evidence>
<evidence type="ECO:0000256" key="14">
    <source>
        <dbReference type="PROSITE-ProRule" id="PRU00433"/>
    </source>
</evidence>
<evidence type="ECO:0000256" key="10">
    <source>
        <dbReference type="ARBA" id="ARBA00023004"/>
    </source>
</evidence>
<dbReference type="RefSeq" id="WP_205002207.1">
    <property type="nucleotide sequence ID" value="NZ_JAFBER010000002.1"/>
</dbReference>
<evidence type="ECO:0000256" key="1">
    <source>
        <dbReference type="ARBA" id="ARBA00004141"/>
    </source>
</evidence>
<comment type="caution">
    <text evidence="21">The sequence shown here is derived from an EMBL/GenBank/DDBJ whole genome shotgun (WGS) entry which is preliminary data.</text>
</comment>
<dbReference type="InterPro" id="IPR034236">
    <property type="entry name" value="CuRO_CcO_Caa3_II"/>
</dbReference>
<dbReference type="InterPro" id="IPR036257">
    <property type="entry name" value="Cyt_c_oxidase_su2_TM_sf"/>
</dbReference>
<keyword evidence="4 14" id="KW-0349">Heme</keyword>
<dbReference type="InterPro" id="IPR014222">
    <property type="entry name" value="Cyt_c_oxidase_su2"/>
</dbReference>
<accession>A0ABS2PWI0</accession>
<comment type="cofactor">
    <cofactor evidence="16">
        <name>Cu cation</name>
        <dbReference type="ChEBI" id="CHEBI:23378"/>
    </cofactor>
    <text evidence="16">Binds a copper A center.</text>
</comment>
<evidence type="ECO:0000256" key="13">
    <source>
        <dbReference type="ARBA" id="ARBA00024688"/>
    </source>
</evidence>
<comment type="similarity">
    <text evidence="2 15">Belongs to the cytochrome c oxidase subunit 2 family.</text>
</comment>
<proteinExistence type="inferred from homology"/>
<keyword evidence="3 15" id="KW-0813">Transport</keyword>
<dbReference type="Pfam" id="PF02790">
    <property type="entry name" value="COX2_TM"/>
    <property type="match status" value="1"/>
</dbReference>
<dbReference type="NCBIfam" id="TIGR02866">
    <property type="entry name" value="CoxB"/>
    <property type="match status" value="1"/>
</dbReference>
<dbReference type="InterPro" id="IPR008972">
    <property type="entry name" value="Cupredoxin"/>
</dbReference>
<dbReference type="Gene3D" id="1.10.287.90">
    <property type="match status" value="1"/>
</dbReference>
<dbReference type="Proteomes" id="UP000808914">
    <property type="component" value="Unassembled WGS sequence"/>
</dbReference>
<dbReference type="InterPro" id="IPR009056">
    <property type="entry name" value="Cyt_c-like_dom"/>
</dbReference>
<comment type="catalytic activity">
    <reaction evidence="16">
        <text>4 Fe(II)-[cytochrome c] + O2 + 8 H(+)(in) = 4 Fe(III)-[cytochrome c] + 2 H2O + 4 H(+)(out)</text>
        <dbReference type="Rhea" id="RHEA:11436"/>
        <dbReference type="Rhea" id="RHEA-COMP:10350"/>
        <dbReference type="Rhea" id="RHEA-COMP:14399"/>
        <dbReference type="ChEBI" id="CHEBI:15377"/>
        <dbReference type="ChEBI" id="CHEBI:15378"/>
        <dbReference type="ChEBI" id="CHEBI:15379"/>
        <dbReference type="ChEBI" id="CHEBI:29033"/>
        <dbReference type="ChEBI" id="CHEBI:29034"/>
        <dbReference type="EC" id="7.1.1.9"/>
    </reaction>
</comment>
<keyword evidence="8 15" id="KW-0249">Electron transport</keyword>
<keyword evidence="22" id="KW-1185">Reference proteome</keyword>
<evidence type="ECO:0000256" key="8">
    <source>
        <dbReference type="ARBA" id="ARBA00022982"/>
    </source>
</evidence>
<dbReference type="CDD" id="cd04213">
    <property type="entry name" value="CuRO_CcO_Caa3_II"/>
    <property type="match status" value="1"/>
</dbReference>
<evidence type="ECO:0000256" key="7">
    <source>
        <dbReference type="ARBA" id="ARBA00022723"/>
    </source>
</evidence>
<evidence type="ECO:0000256" key="4">
    <source>
        <dbReference type="ARBA" id="ARBA00022617"/>
    </source>
</evidence>
<feature type="transmembrane region" description="Helical" evidence="17">
    <location>
        <begin position="89"/>
        <end position="110"/>
    </location>
</feature>
<evidence type="ECO:0000256" key="6">
    <source>
        <dbReference type="ARBA" id="ARBA00022692"/>
    </source>
</evidence>
<dbReference type="EMBL" id="JAFBER010000002">
    <property type="protein sequence ID" value="MBM7644226.1"/>
    <property type="molecule type" value="Genomic_DNA"/>
</dbReference>
<dbReference type="Pfam" id="PF00116">
    <property type="entry name" value="COX2"/>
    <property type="match status" value="1"/>
</dbReference>
<keyword evidence="10 14" id="KW-0408">Iron</keyword>
<evidence type="ECO:0000256" key="16">
    <source>
        <dbReference type="RuleBase" id="RU004024"/>
    </source>
</evidence>
<protein>
    <recommendedName>
        <fullName evidence="16">Cytochrome c oxidase subunit 2</fullName>
        <ecNumber evidence="16">7.1.1.9</ecNumber>
    </recommendedName>
</protein>
<feature type="domain" description="Cytochrome oxidase subunit II transmembrane region profile" evidence="19">
    <location>
        <begin position="22"/>
        <end position="120"/>
    </location>
</feature>
<dbReference type="PROSITE" id="PS51007">
    <property type="entry name" value="CYTC"/>
    <property type="match status" value="1"/>
</dbReference>
<dbReference type="PROSITE" id="PS51257">
    <property type="entry name" value="PROKAR_LIPOPROTEIN"/>
    <property type="match status" value="1"/>
</dbReference>
<dbReference type="PANTHER" id="PTHR22888:SF10">
    <property type="entry name" value="CYTOCHROME C OXIDASE SUBUNIT 2"/>
    <property type="match status" value="1"/>
</dbReference>
<sequence length="346" mass="38655">MKKWRQSLRLLPLFLAALALSGCGKEGVSALKPEGEVAKEQASLMLISLLIMIVVVLVVGFLFTYAMIKYRKRPGQEDYIPKQVEGNTKLELTWTIIPIILLCILAVPTISKTFALSDNNTSKKSDVLKIKVTGHQFWWEFEYPDQKITTAQDLYIPVGKKVEFDITSKDLIHAFWVPALGGKQDANPGQTNHLWLKADKEGTYKGRCAELCGSSHALMYFNVKAVSDKEFKHWVKDMKAGMKSAPDKDRVLTASAKQGEEVFKNNCMSCHAVGNKGGQIGPNLTNFADRDNIGGFEKHTKSEVKKWIKDPESIKPGAKMPKFGKKLTDDQINALADYLFTLSVKQ</sequence>
<keyword evidence="11 16" id="KW-0186">Copper</keyword>
<dbReference type="InterPro" id="IPR002429">
    <property type="entry name" value="CcO_II-like_C"/>
</dbReference>
<dbReference type="InterPro" id="IPR011759">
    <property type="entry name" value="Cyt_c_oxidase_su2_TM_dom"/>
</dbReference>
<dbReference type="PROSITE" id="PS50999">
    <property type="entry name" value="COX2_TM"/>
    <property type="match status" value="1"/>
</dbReference>
<keyword evidence="6 15" id="KW-0812">Transmembrane</keyword>
<dbReference type="PRINTS" id="PR01166">
    <property type="entry name" value="CYCOXIDASEII"/>
</dbReference>
<dbReference type="InterPro" id="IPR036909">
    <property type="entry name" value="Cyt_c-like_dom_sf"/>
</dbReference>
<dbReference type="Gene3D" id="2.60.40.420">
    <property type="entry name" value="Cupredoxins - blue copper proteins"/>
    <property type="match status" value="1"/>
</dbReference>
<gene>
    <name evidence="21" type="ORF">JOD45_000419</name>
</gene>
<organism evidence="21 22">
    <name type="scientific">Scopulibacillus daqui</name>
    <dbReference type="NCBI Taxonomy" id="1469162"/>
    <lineage>
        <taxon>Bacteria</taxon>
        <taxon>Bacillati</taxon>
        <taxon>Bacillota</taxon>
        <taxon>Bacilli</taxon>
        <taxon>Bacillales</taxon>
        <taxon>Sporolactobacillaceae</taxon>
        <taxon>Scopulibacillus</taxon>
    </lineage>
</organism>
<keyword evidence="9 17" id="KW-1133">Transmembrane helix</keyword>
<evidence type="ECO:0000259" key="18">
    <source>
        <dbReference type="PROSITE" id="PS50857"/>
    </source>
</evidence>